<dbReference type="Gene3D" id="2.40.128.30">
    <property type="entry name" value="Avidin-like"/>
    <property type="match status" value="1"/>
</dbReference>
<dbReference type="InterPro" id="IPR036896">
    <property type="entry name" value="Avidin-like_sf"/>
</dbReference>
<evidence type="ECO:0000313" key="6">
    <source>
        <dbReference type="Proteomes" id="UP000186698"/>
    </source>
</evidence>
<dbReference type="GeneID" id="108701114"/>
<accession>A0A1L8EUL7</accession>
<dbReference type="Pfam" id="PF01382">
    <property type="entry name" value="Avidin"/>
    <property type="match status" value="1"/>
</dbReference>
<evidence type="ECO:0000256" key="5">
    <source>
        <dbReference type="ARBA" id="ARBA00023267"/>
    </source>
</evidence>
<dbReference type="GO" id="GO:0005576">
    <property type="term" value="C:extracellular region"/>
    <property type="evidence" value="ECO:0007669"/>
    <property type="project" value="UniProtKB-SubCell"/>
</dbReference>
<evidence type="ECO:0000313" key="7">
    <source>
        <dbReference type="RefSeq" id="XP_018090815.1"/>
    </source>
</evidence>
<dbReference type="PANTHER" id="PTHR34399:SF5">
    <property type="entry name" value="AVIDIN"/>
    <property type="match status" value="1"/>
</dbReference>
<dbReference type="OrthoDB" id="2821340at2759"/>
<dbReference type="Bgee" id="108701114">
    <property type="expression patterns" value="Expressed in liver and 13 other cell types or tissues"/>
</dbReference>
<name>A0A1L8EUL7_XENLA</name>
<dbReference type="InterPro" id="IPR005469">
    <property type="entry name" value="Avidin"/>
</dbReference>
<evidence type="ECO:0000313" key="8">
    <source>
        <dbReference type="Xenbase" id="XB-GENE-6488026"/>
    </source>
</evidence>
<dbReference type="RefSeq" id="XP_018090815.1">
    <property type="nucleotide sequence ID" value="XM_018235326.2"/>
</dbReference>
<dbReference type="KEGG" id="xla:108701114"/>
<dbReference type="PROSITE" id="PS51326">
    <property type="entry name" value="AVIDIN_2"/>
    <property type="match status" value="1"/>
</dbReference>
<evidence type="ECO:0000256" key="3">
    <source>
        <dbReference type="ARBA" id="ARBA00022525"/>
    </source>
</evidence>
<proteinExistence type="inferred from homology"/>
<dbReference type="AlphaFoldDB" id="A0A1L8EUL7"/>
<dbReference type="CTD" id="108701114"/>
<protein>
    <submittedName>
        <fullName evidence="7">Avidin</fullName>
    </submittedName>
</protein>
<gene>
    <name evidence="7 8" type="primary">avd.2.L</name>
</gene>
<keyword evidence="5" id="KW-0092">Biotin</keyword>
<dbReference type="OMA" id="TWAGQCF"/>
<dbReference type="PRINTS" id="PR00709">
    <property type="entry name" value="AVIDIN"/>
</dbReference>
<dbReference type="InterPro" id="IPR051764">
    <property type="entry name" value="Avidin/Streptavidin-rel"/>
</dbReference>
<evidence type="ECO:0000256" key="1">
    <source>
        <dbReference type="ARBA" id="ARBA00004613"/>
    </source>
</evidence>
<sequence>MADIWLQKVVVLACVLVVSSHTLSHHKKRCNVSGTWMNELGSVLTLTVKGPQLSGSLHSSVETSKGAAGDEKMGKVVGVIGDGDQPTFTMSVKWSGGSVSTWAGQCFWRTSCPVLRTIWLLRSEVGTEDKNWEATRIGEDIFQPQKACDLDQLS</sequence>
<keyword evidence="6" id="KW-1185">Reference proteome</keyword>
<keyword evidence="3" id="KW-0964">Secreted</keyword>
<dbReference type="AGR" id="Xenbase:XB-GENE-6488026"/>
<dbReference type="GO" id="GO:0009374">
    <property type="term" value="F:biotin binding"/>
    <property type="evidence" value="ECO:0000318"/>
    <property type="project" value="GO_Central"/>
</dbReference>
<comment type="subcellular location">
    <subcellularLocation>
        <location evidence="1">Secreted</location>
    </subcellularLocation>
</comment>
<evidence type="ECO:0000256" key="2">
    <source>
        <dbReference type="ARBA" id="ARBA00006297"/>
    </source>
</evidence>
<organism evidence="6 7">
    <name type="scientific">Xenopus laevis</name>
    <name type="common">African clawed frog</name>
    <dbReference type="NCBI Taxonomy" id="8355"/>
    <lineage>
        <taxon>Eukaryota</taxon>
        <taxon>Metazoa</taxon>
        <taxon>Chordata</taxon>
        <taxon>Craniata</taxon>
        <taxon>Vertebrata</taxon>
        <taxon>Euteleostomi</taxon>
        <taxon>Amphibia</taxon>
        <taxon>Batrachia</taxon>
        <taxon>Anura</taxon>
        <taxon>Pipoidea</taxon>
        <taxon>Pipidae</taxon>
        <taxon>Xenopodinae</taxon>
        <taxon>Xenopus</taxon>
        <taxon>Xenopus</taxon>
    </lineage>
</organism>
<keyword evidence="4" id="KW-0732">Signal</keyword>
<dbReference type="PaxDb" id="8355-A0A1L8EUL7"/>
<dbReference type="InterPro" id="IPR005468">
    <property type="entry name" value="Avidin/str"/>
</dbReference>
<dbReference type="Proteomes" id="UP000186698">
    <property type="component" value="Chromosome 9_10L"/>
</dbReference>
<dbReference type="Xenbase" id="XB-GENE-6488026">
    <property type="gene designation" value="avd.2.L"/>
</dbReference>
<evidence type="ECO:0000256" key="4">
    <source>
        <dbReference type="ARBA" id="ARBA00022729"/>
    </source>
</evidence>
<dbReference type="SUPFAM" id="SSF50876">
    <property type="entry name" value="Avidin/streptavidin"/>
    <property type="match status" value="1"/>
</dbReference>
<dbReference type="PANTHER" id="PTHR34399">
    <property type="entry name" value="AVIDIN-RELATED"/>
    <property type="match status" value="1"/>
</dbReference>
<comment type="similarity">
    <text evidence="2">Belongs to the avidin/streptavidin family.</text>
</comment>
<reference evidence="7" key="1">
    <citation type="submission" date="2025-08" db="UniProtKB">
        <authorList>
            <consortium name="RefSeq"/>
        </authorList>
    </citation>
    <scope>IDENTIFICATION</scope>
    <source>
        <strain evidence="7">J_2021</strain>
        <tissue evidence="7">Erythrocytes</tissue>
    </source>
</reference>